<organism evidence="2 3">
    <name type="scientific">Citrus sinensis</name>
    <name type="common">Sweet orange</name>
    <name type="synonym">Citrus aurantium var. sinensis</name>
    <dbReference type="NCBI Taxonomy" id="2711"/>
    <lineage>
        <taxon>Eukaryota</taxon>
        <taxon>Viridiplantae</taxon>
        <taxon>Streptophyta</taxon>
        <taxon>Embryophyta</taxon>
        <taxon>Tracheophyta</taxon>
        <taxon>Spermatophyta</taxon>
        <taxon>Magnoliopsida</taxon>
        <taxon>eudicotyledons</taxon>
        <taxon>Gunneridae</taxon>
        <taxon>Pentapetalae</taxon>
        <taxon>rosids</taxon>
        <taxon>malvids</taxon>
        <taxon>Sapindales</taxon>
        <taxon>Rutaceae</taxon>
        <taxon>Aurantioideae</taxon>
        <taxon>Citrus</taxon>
    </lineage>
</organism>
<dbReference type="GO" id="GO:0017108">
    <property type="term" value="F:5'-flap endonuclease activity"/>
    <property type="evidence" value="ECO:0007669"/>
    <property type="project" value="InterPro"/>
</dbReference>
<accession>A0A067DC84</accession>
<dbReference type="CDD" id="cd09898">
    <property type="entry name" value="H3TH_53EXO"/>
    <property type="match status" value="1"/>
</dbReference>
<dbReference type="AlphaFoldDB" id="A0A067DC84"/>
<dbReference type="SMART" id="SM00279">
    <property type="entry name" value="HhH2"/>
    <property type="match status" value="1"/>
</dbReference>
<evidence type="ECO:0000313" key="3">
    <source>
        <dbReference type="Proteomes" id="UP000027120"/>
    </source>
</evidence>
<dbReference type="PANTHER" id="PTHR42646">
    <property type="entry name" value="FLAP ENDONUCLEASE XNI"/>
    <property type="match status" value="1"/>
</dbReference>
<dbReference type="Proteomes" id="UP000027120">
    <property type="component" value="Unassembled WGS sequence"/>
</dbReference>
<name>A0A067DC84_CITSI</name>
<evidence type="ECO:0000259" key="1">
    <source>
        <dbReference type="Pfam" id="PF01367"/>
    </source>
</evidence>
<dbReference type="GO" id="GO:0033567">
    <property type="term" value="P:DNA replication, Okazaki fragment processing"/>
    <property type="evidence" value="ECO:0007669"/>
    <property type="project" value="InterPro"/>
</dbReference>
<dbReference type="InterPro" id="IPR020045">
    <property type="entry name" value="DNA_polI_H3TH"/>
</dbReference>
<proteinExistence type="predicted"/>
<dbReference type="SMR" id="A0A067DC84"/>
<dbReference type="STRING" id="2711.A0A067DC84"/>
<gene>
    <name evidence="2" type="ORF">CISIN_1g035374mg</name>
</gene>
<sequence>MASFGMEDFARKYGELKPSQFVDVISLVGDKADNIPGVEGIGDVRAVQLITKFGMLVFNVECFSEM</sequence>
<evidence type="ECO:0000313" key="2">
    <source>
        <dbReference type="EMBL" id="KDO36637.1"/>
    </source>
</evidence>
<feature type="domain" description="5'-3' exonuclease" evidence="1">
    <location>
        <begin position="17"/>
        <end position="56"/>
    </location>
</feature>
<dbReference type="PANTHER" id="PTHR42646:SF2">
    <property type="entry name" value="5'-3' EXONUCLEASE FAMILY PROTEIN"/>
    <property type="match status" value="1"/>
</dbReference>
<dbReference type="InterPro" id="IPR038969">
    <property type="entry name" value="FEN"/>
</dbReference>
<dbReference type="Gene3D" id="1.10.150.20">
    <property type="entry name" value="5' to 3' exonuclease, C-terminal subdomain"/>
    <property type="match status" value="1"/>
</dbReference>
<dbReference type="Pfam" id="PF01367">
    <property type="entry name" value="5_3_exonuc"/>
    <property type="match status" value="1"/>
</dbReference>
<reference evidence="2 3" key="1">
    <citation type="submission" date="2014-04" db="EMBL/GenBank/DDBJ databases">
        <authorList>
            <consortium name="International Citrus Genome Consortium"/>
            <person name="Gmitter F."/>
            <person name="Chen C."/>
            <person name="Farmerie W."/>
            <person name="Harkins T."/>
            <person name="Desany B."/>
            <person name="Mohiuddin M."/>
            <person name="Kodira C."/>
            <person name="Borodovsky M."/>
            <person name="Lomsadze A."/>
            <person name="Burns P."/>
            <person name="Jenkins J."/>
            <person name="Prochnik S."/>
            <person name="Shu S."/>
            <person name="Chapman J."/>
            <person name="Pitluck S."/>
            <person name="Schmutz J."/>
            <person name="Rokhsar D."/>
        </authorList>
    </citation>
    <scope>NUCLEOTIDE SEQUENCE</scope>
</reference>
<keyword evidence="3" id="KW-1185">Reference proteome</keyword>
<dbReference type="InterPro" id="IPR036279">
    <property type="entry name" value="5-3_exonuclease_C_sf"/>
</dbReference>
<dbReference type="SUPFAM" id="SSF47807">
    <property type="entry name" value="5' to 3' exonuclease, C-terminal subdomain"/>
    <property type="match status" value="1"/>
</dbReference>
<dbReference type="EMBL" id="KK793607">
    <property type="protein sequence ID" value="KDO36637.1"/>
    <property type="molecule type" value="Genomic_DNA"/>
</dbReference>
<dbReference type="GO" id="GO:0003677">
    <property type="term" value="F:DNA binding"/>
    <property type="evidence" value="ECO:0007669"/>
    <property type="project" value="InterPro"/>
</dbReference>
<protein>
    <recommendedName>
        <fullName evidence="1">5'-3' exonuclease domain-containing protein</fullName>
    </recommendedName>
</protein>
<dbReference type="InterPro" id="IPR008918">
    <property type="entry name" value="HhH2"/>
</dbReference>